<dbReference type="InterPro" id="IPR001210">
    <property type="entry name" value="Ribosomal_eS17"/>
</dbReference>
<dbReference type="EMBL" id="KF900763">
    <property type="protein sequence ID" value="AIF06197.1"/>
    <property type="molecule type" value="Genomic_DNA"/>
</dbReference>
<dbReference type="InterPro" id="IPR036401">
    <property type="entry name" value="Ribosomal_eS17_sf"/>
</dbReference>
<keyword evidence="3 4" id="KW-0687">Ribonucleoprotein</keyword>
<dbReference type="PANTHER" id="PTHR10732">
    <property type="entry name" value="40S RIBOSOMAL PROTEIN S17"/>
    <property type="match status" value="1"/>
</dbReference>
<dbReference type="NCBIfam" id="NF002242">
    <property type="entry name" value="PRK01151.1"/>
    <property type="match status" value="1"/>
</dbReference>
<evidence type="ECO:0000256" key="1">
    <source>
        <dbReference type="ARBA" id="ARBA00010444"/>
    </source>
</evidence>
<dbReference type="Pfam" id="PF00833">
    <property type="entry name" value="Ribosomal_S17e"/>
    <property type="match status" value="1"/>
</dbReference>
<reference evidence="5" key="1">
    <citation type="journal article" date="2014" name="Genome Biol. Evol.">
        <title>Pangenome evidence for extensive interdomain horizontal transfer affecting lineage core and shell genes in uncultured planktonic thaumarchaeota and euryarchaeota.</title>
        <authorList>
            <person name="Deschamps P."/>
            <person name="Zivanovic Y."/>
            <person name="Moreira D."/>
            <person name="Rodriguez-Valera F."/>
            <person name="Lopez-Garcia P."/>
        </authorList>
    </citation>
    <scope>NUCLEOTIDE SEQUENCE</scope>
</reference>
<dbReference type="GO" id="GO:1990904">
    <property type="term" value="C:ribonucleoprotein complex"/>
    <property type="evidence" value="ECO:0007669"/>
    <property type="project" value="UniProtKB-KW"/>
</dbReference>
<evidence type="ECO:0000256" key="4">
    <source>
        <dbReference type="HAMAP-Rule" id="MF_00511"/>
    </source>
</evidence>
<sequence length="63" mass="7397">MGQVRPTYIKRIAIELVKNHGDRFTDDFDHNKLQVAELTDVSSISMRNRISGYVTRYRKQEQA</sequence>
<dbReference type="GO" id="GO:0003735">
    <property type="term" value="F:structural constituent of ribosome"/>
    <property type="evidence" value="ECO:0007669"/>
    <property type="project" value="InterPro"/>
</dbReference>
<keyword evidence="2 4" id="KW-0689">Ribosomal protein</keyword>
<dbReference type="GO" id="GO:0005840">
    <property type="term" value="C:ribosome"/>
    <property type="evidence" value="ECO:0007669"/>
    <property type="project" value="UniProtKB-KW"/>
</dbReference>
<dbReference type="PANTHER" id="PTHR10732:SF0">
    <property type="entry name" value="40S RIBOSOMAL PROTEIN S17"/>
    <property type="match status" value="1"/>
</dbReference>
<evidence type="ECO:0000313" key="5">
    <source>
        <dbReference type="EMBL" id="AIF06197.1"/>
    </source>
</evidence>
<organism evidence="5">
    <name type="scientific">uncultured marine group II/III euryarchaeote KM3_190_A12</name>
    <dbReference type="NCBI Taxonomy" id="1457961"/>
    <lineage>
        <taxon>Archaea</taxon>
        <taxon>Methanobacteriati</taxon>
        <taxon>Methanobacteriota</taxon>
        <taxon>environmental samples</taxon>
    </lineage>
</organism>
<name>A0A075GV54_9EURY</name>
<dbReference type="AlphaFoldDB" id="A0A075GV54"/>
<comment type="similarity">
    <text evidence="1 4">Belongs to the eukaryotic ribosomal protein eS17 family.</text>
</comment>
<dbReference type="HAMAP" id="MF_00511">
    <property type="entry name" value="Ribosomal_eS17"/>
    <property type="match status" value="1"/>
</dbReference>
<evidence type="ECO:0000256" key="2">
    <source>
        <dbReference type="ARBA" id="ARBA00022980"/>
    </source>
</evidence>
<dbReference type="Gene3D" id="1.10.60.20">
    <property type="entry name" value="Ribosomal protein S17e-like"/>
    <property type="match status" value="1"/>
</dbReference>
<proteinExistence type="inferred from homology"/>
<evidence type="ECO:0000256" key="3">
    <source>
        <dbReference type="ARBA" id="ARBA00023274"/>
    </source>
</evidence>
<dbReference type="GO" id="GO:0006412">
    <property type="term" value="P:translation"/>
    <property type="evidence" value="ECO:0007669"/>
    <property type="project" value="UniProtKB-UniRule"/>
</dbReference>
<protein>
    <recommendedName>
        <fullName evidence="4">Small ribosomal subunit protein eS17</fullName>
    </recommendedName>
</protein>
<dbReference type="SUPFAM" id="SSF116820">
    <property type="entry name" value="Rps17e-like"/>
    <property type="match status" value="1"/>
</dbReference>
<accession>A0A075GV54</accession>
<gene>
    <name evidence="5" type="primary">RP-S17e</name>
    <name evidence="5" type="synonym">RPS17</name>
    <name evidence="4" type="synonym">rps17e</name>
</gene>